<name>A0A1A9UJI5_GLOAU</name>
<reference evidence="1" key="1">
    <citation type="submission" date="2020-05" db="UniProtKB">
        <authorList>
            <consortium name="EnsemblMetazoa"/>
        </authorList>
    </citation>
    <scope>IDENTIFICATION</scope>
    <source>
        <strain evidence="1">TTRI</strain>
    </source>
</reference>
<dbReference type="VEuPathDB" id="VectorBase:GAUT006893"/>
<dbReference type="Proteomes" id="UP000078200">
    <property type="component" value="Unassembled WGS sequence"/>
</dbReference>
<proteinExistence type="predicted"/>
<protein>
    <submittedName>
        <fullName evidence="1">Uncharacterized protein</fullName>
    </submittedName>
</protein>
<dbReference type="EnsemblMetazoa" id="GAUT006893-RA">
    <property type="protein sequence ID" value="GAUT006893-PA"/>
    <property type="gene ID" value="GAUT006893"/>
</dbReference>
<sequence length="119" mass="14384">MYNVQQHNCSYYHHRHDYQKRYNVVWHSVYMNFVNDTEMARQRAFYNRYTHAHTVKDILNRATLTDSYLCILWKFLTFQLDLNLLKEKSHLTEVMKICISGRLNGSYTLQIASNDKNMI</sequence>
<keyword evidence="2" id="KW-1185">Reference proteome</keyword>
<organism evidence="1 2">
    <name type="scientific">Glossina austeni</name>
    <name type="common">Savannah tsetse fly</name>
    <dbReference type="NCBI Taxonomy" id="7395"/>
    <lineage>
        <taxon>Eukaryota</taxon>
        <taxon>Metazoa</taxon>
        <taxon>Ecdysozoa</taxon>
        <taxon>Arthropoda</taxon>
        <taxon>Hexapoda</taxon>
        <taxon>Insecta</taxon>
        <taxon>Pterygota</taxon>
        <taxon>Neoptera</taxon>
        <taxon>Endopterygota</taxon>
        <taxon>Diptera</taxon>
        <taxon>Brachycera</taxon>
        <taxon>Muscomorpha</taxon>
        <taxon>Hippoboscoidea</taxon>
        <taxon>Glossinidae</taxon>
        <taxon>Glossina</taxon>
    </lineage>
</organism>
<accession>A0A1A9UJI5</accession>
<dbReference type="AlphaFoldDB" id="A0A1A9UJI5"/>
<evidence type="ECO:0000313" key="1">
    <source>
        <dbReference type="EnsemblMetazoa" id="GAUT006893-PA"/>
    </source>
</evidence>
<evidence type="ECO:0000313" key="2">
    <source>
        <dbReference type="Proteomes" id="UP000078200"/>
    </source>
</evidence>